<dbReference type="EMBL" id="QKVK01000006">
    <property type="protein sequence ID" value="PZF76179.1"/>
    <property type="molecule type" value="Genomic_DNA"/>
</dbReference>
<name>A0A2W2BJ20_9HYPH</name>
<proteinExistence type="predicted"/>
<reference evidence="3" key="1">
    <citation type="submission" date="2018-06" db="EMBL/GenBank/DDBJ databases">
        <title>Aestuariibacter litoralis strain KCTC 52945T.</title>
        <authorList>
            <person name="Li X."/>
            <person name="Salam N."/>
            <person name="Li J.-L."/>
            <person name="Chen Y.-M."/>
            <person name="Yang Z.-W."/>
            <person name="Zhang L.-Y."/>
            <person name="Han M.-X."/>
            <person name="Xiao M."/>
            <person name="Li W.-J."/>
        </authorList>
    </citation>
    <scope>NUCLEOTIDE SEQUENCE [LARGE SCALE GENOMIC DNA]</scope>
    <source>
        <strain evidence="3">KCTC 52945</strain>
    </source>
</reference>
<keyword evidence="3" id="KW-1185">Reference proteome</keyword>
<gene>
    <name evidence="2" type="ORF">DK847_13305</name>
</gene>
<protein>
    <submittedName>
        <fullName evidence="2">Uncharacterized protein</fullName>
    </submittedName>
</protein>
<evidence type="ECO:0000313" key="2">
    <source>
        <dbReference type="EMBL" id="PZF76179.1"/>
    </source>
</evidence>
<organism evidence="2 3">
    <name type="scientific">Aestuariivirga litoralis</name>
    <dbReference type="NCBI Taxonomy" id="2650924"/>
    <lineage>
        <taxon>Bacteria</taxon>
        <taxon>Pseudomonadati</taxon>
        <taxon>Pseudomonadota</taxon>
        <taxon>Alphaproteobacteria</taxon>
        <taxon>Hyphomicrobiales</taxon>
        <taxon>Aestuariivirgaceae</taxon>
        <taxon>Aestuariivirga</taxon>
    </lineage>
</organism>
<comment type="caution">
    <text evidence="2">The sequence shown here is derived from an EMBL/GenBank/DDBJ whole genome shotgun (WGS) entry which is preliminary data.</text>
</comment>
<dbReference type="Proteomes" id="UP000248795">
    <property type="component" value="Unassembled WGS sequence"/>
</dbReference>
<accession>A0A2W2BJ20</accession>
<sequence>MTDTSRQKPGKADEREALQAAVNDLGDRDGQRPEALRQFAESARRGEDAPKDLEADGGTAPRPTSNKVKHKVATRILHEGAEGEHPDPHAEGVDQLPDRIIDRG</sequence>
<feature type="compositionally biased region" description="Basic and acidic residues" evidence="1">
    <location>
        <begin position="25"/>
        <end position="35"/>
    </location>
</feature>
<evidence type="ECO:0000313" key="3">
    <source>
        <dbReference type="Proteomes" id="UP000248795"/>
    </source>
</evidence>
<feature type="compositionally biased region" description="Basic and acidic residues" evidence="1">
    <location>
        <begin position="42"/>
        <end position="54"/>
    </location>
</feature>
<dbReference type="AlphaFoldDB" id="A0A2W2BJ20"/>
<dbReference type="RefSeq" id="WP_111199016.1">
    <property type="nucleotide sequence ID" value="NZ_QKVK01000006.1"/>
</dbReference>
<feature type="compositionally biased region" description="Basic and acidic residues" evidence="1">
    <location>
        <begin position="76"/>
        <end position="104"/>
    </location>
</feature>
<feature type="region of interest" description="Disordered" evidence="1">
    <location>
        <begin position="1"/>
        <end position="104"/>
    </location>
</feature>
<evidence type="ECO:0000256" key="1">
    <source>
        <dbReference type="SAM" id="MobiDB-lite"/>
    </source>
</evidence>